<dbReference type="OrthoDB" id="191139at2759"/>
<keyword evidence="3" id="KW-0560">Oxidoreductase</keyword>
<dbReference type="HOGENOM" id="CLU_010194_44_6_1"/>
<dbReference type="STRING" id="686832.A0A0C3BFK8"/>
<dbReference type="AlphaFoldDB" id="A0A0C3BFK8"/>
<evidence type="ECO:0000313" key="4">
    <source>
        <dbReference type="EMBL" id="KIM35560.1"/>
    </source>
</evidence>
<dbReference type="PANTHER" id="PTHR24320">
    <property type="entry name" value="RETINOL DEHYDROGENASE"/>
    <property type="match status" value="1"/>
</dbReference>
<dbReference type="InterPro" id="IPR002347">
    <property type="entry name" value="SDR_fam"/>
</dbReference>
<dbReference type="PRINTS" id="PR00081">
    <property type="entry name" value="GDHRDH"/>
</dbReference>
<dbReference type="SUPFAM" id="SSF51735">
    <property type="entry name" value="NAD(P)-binding Rossmann-fold domains"/>
    <property type="match status" value="1"/>
</dbReference>
<evidence type="ECO:0000256" key="2">
    <source>
        <dbReference type="ARBA" id="ARBA00022857"/>
    </source>
</evidence>
<reference evidence="5" key="2">
    <citation type="submission" date="2015-01" db="EMBL/GenBank/DDBJ databases">
        <title>Evolutionary Origins and Diversification of the Mycorrhizal Mutualists.</title>
        <authorList>
            <consortium name="DOE Joint Genome Institute"/>
            <consortium name="Mycorrhizal Genomics Consortium"/>
            <person name="Kohler A."/>
            <person name="Kuo A."/>
            <person name="Nagy L.G."/>
            <person name="Floudas D."/>
            <person name="Copeland A."/>
            <person name="Barry K.W."/>
            <person name="Cichocki N."/>
            <person name="Veneault-Fourrey C."/>
            <person name="LaButti K."/>
            <person name="Lindquist E.A."/>
            <person name="Lipzen A."/>
            <person name="Lundell T."/>
            <person name="Morin E."/>
            <person name="Murat C."/>
            <person name="Riley R."/>
            <person name="Ohm R."/>
            <person name="Sun H."/>
            <person name="Tunlid A."/>
            <person name="Henrissat B."/>
            <person name="Grigoriev I.V."/>
            <person name="Hibbett D.S."/>
            <person name="Martin F."/>
        </authorList>
    </citation>
    <scope>NUCLEOTIDE SEQUENCE [LARGE SCALE GENOMIC DNA]</scope>
    <source>
        <strain evidence="5">h7</strain>
    </source>
</reference>
<dbReference type="Pfam" id="PF00106">
    <property type="entry name" value="adh_short"/>
    <property type="match status" value="1"/>
</dbReference>
<name>A0A0C3BFK8_HEBCY</name>
<gene>
    <name evidence="4" type="ORF">M413DRAFT_449697</name>
</gene>
<comment type="similarity">
    <text evidence="1">Belongs to the short-chain dehydrogenases/reductases (SDR) family.</text>
</comment>
<dbReference type="Gene3D" id="3.40.50.720">
    <property type="entry name" value="NAD(P)-binding Rossmann-like Domain"/>
    <property type="match status" value="1"/>
</dbReference>
<reference evidence="4 5" key="1">
    <citation type="submission" date="2014-04" db="EMBL/GenBank/DDBJ databases">
        <authorList>
            <consortium name="DOE Joint Genome Institute"/>
            <person name="Kuo A."/>
            <person name="Gay G."/>
            <person name="Dore J."/>
            <person name="Kohler A."/>
            <person name="Nagy L.G."/>
            <person name="Floudas D."/>
            <person name="Copeland A."/>
            <person name="Barry K.W."/>
            <person name="Cichocki N."/>
            <person name="Veneault-Fourrey C."/>
            <person name="LaButti K."/>
            <person name="Lindquist E.A."/>
            <person name="Lipzen A."/>
            <person name="Lundell T."/>
            <person name="Morin E."/>
            <person name="Murat C."/>
            <person name="Sun H."/>
            <person name="Tunlid A."/>
            <person name="Henrissat B."/>
            <person name="Grigoriev I.V."/>
            <person name="Hibbett D.S."/>
            <person name="Martin F."/>
            <person name="Nordberg H.P."/>
            <person name="Cantor M.N."/>
            <person name="Hua S.X."/>
        </authorList>
    </citation>
    <scope>NUCLEOTIDE SEQUENCE [LARGE SCALE GENOMIC DNA]</scope>
    <source>
        <strain evidence="5">h7</strain>
    </source>
</reference>
<organism evidence="4 5">
    <name type="scientific">Hebeloma cylindrosporum</name>
    <dbReference type="NCBI Taxonomy" id="76867"/>
    <lineage>
        <taxon>Eukaryota</taxon>
        <taxon>Fungi</taxon>
        <taxon>Dikarya</taxon>
        <taxon>Basidiomycota</taxon>
        <taxon>Agaricomycotina</taxon>
        <taxon>Agaricomycetes</taxon>
        <taxon>Agaricomycetidae</taxon>
        <taxon>Agaricales</taxon>
        <taxon>Agaricineae</taxon>
        <taxon>Hymenogastraceae</taxon>
        <taxon>Hebeloma</taxon>
    </lineage>
</organism>
<dbReference type="PANTHER" id="PTHR24320:SF282">
    <property type="entry name" value="WW DOMAIN-CONTAINING OXIDOREDUCTASE"/>
    <property type="match status" value="1"/>
</dbReference>
<accession>A0A0C3BFK8</accession>
<evidence type="ECO:0000256" key="1">
    <source>
        <dbReference type="ARBA" id="ARBA00006484"/>
    </source>
</evidence>
<protein>
    <submittedName>
        <fullName evidence="4">Uncharacterized protein</fullName>
    </submittedName>
</protein>
<keyword evidence="2" id="KW-0521">NADP</keyword>
<proteinExistence type="inferred from homology"/>
<dbReference type="InterPro" id="IPR036291">
    <property type="entry name" value="NAD(P)-bd_dom_sf"/>
</dbReference>
<dbReference type="EMBL" id="KN831818">
    <property type="protein sequence ID" value="KIM35560.1"/>
    <property type="molecule type" value="Genomic_DNA"/>
</dbReference>
<sequence length="333" mass="35383">MALKGVERDDLRGELWDLSLIPNLEGKVALVTGANVTTGIGWNTASQLALKGAKVYIGARSEDKAQGAVDAILKAYPSVQKEKLGIFVADFGDLKNVKAAAERFIASETRLDILVNNAGLLARPLDKDANGISVSIVTNHLAVFVLTTTLLPLIKKTAAISADVRIVTLSSTTHKIIPEAFTVRFDSKESFNVELGGTDGLYPNLFRYGLSKLANLLFAKEIQRRFDAEGVNVVSIALHPGGVKTPGSINFVGGDANSPLLANSLTPLQGAVTSLFAATAPEVQKEKSKYAGAYLMPFGVPSPEDVGQNANDPALAKELWATTEKVVAEILNK</sequence>
<evidence type="ECO:0000256" key="3">
    <source>
        <dbReference type="ARBA" id="ARBA00023002"/>
    </source>
</evidence>
<dbReference type="Proteomes" id="UP000053424">
    <property type="component" value="Unassembled WGS sequence"/>
</dbReference>
<dbReference type="GO" id="GO:0016491">
    <property type="term" value="F:oxidoreductase activity"/>
    <property type="evidence" value="ECO:0007669"/>
    <property type="project" value="UniProtKB-KW"/>
</dbReference>
<evidence type="ECO:0000313" key="5">
    <source>
        <dbReference type="Proteomes" id="UP000053424"/>
    </source>
</evidence>
<keyword evidence="5" id="KW-1185">Reference proteome</keyword>